<dbReference type="Gene3D" id="3.10.530.10">
    <property type="entry name" value="CPE0013-like"/>
    <property type="match status" value="1"/>
</dbReference>
<dbReference type="AlphaFoldDB" id="A0A853JSI1"/>
<protein>
    <submittedName>
        <fullName evidence="1">DUF1667 domain-containing protein</fullName>
    </submittedName>
</protein>
<dbReference type="SUPFAM" id="SSF53706">
    <property type="entry name" value="Formate dehydrogenase/DMSO reductase, domains 1-3"/>
    <property type="match status" value="1"/>
</dbReference>
<comment type="caution">
    <text evidence="1">The sequence shown here is derived from an EMBL/GenBank/DDBJ whole genome shotgun (WGS) entry which is preliminary data.</text>
</comment>
<dbReference type="PANTHER" id="PTHR39450:SF1">
    <property type="entry name" value="DUF1667 DOMAIN-CONTAINING PROTEIN"/>
    <property type="match status" value="1"/>
</dbReference>
<organism evidence="1 2">
    <name type="scientific">Eubacterium callanderi</name>
    <dbReference type="NCBI Taxonomy" id="53442"/>
    <lineage>
        <taxon>Bacteria</taxon>
        <taxon>Bacillati</taxon>
        <taxon>Bacillota</taxon>
        <taxon>Clostridia</taxon>
        <taxon>Eubacteriales</taxon>
        <taxon>Eubacteriaceae</taxon>
        <taxon>Eubacterium</taxon>
    </lineage>
</organism>
<dbReference type="EMBL" id="JACCKS010000030">
    <property type="protein sequence ID" value="NZA40011.1"/>
    <property type="molecule type" value="Genomic_DNA"/>
</dbReference>
<dbReference type="SUPFAM" id="SSF160148">
    <property type="entry name" value="CPE0013-like"/>
    <property type="match status" value="1"/>
</dbReference>
<evidence type="ECO:0000313" key="1">
    <source>
        <dbReference type="EMBL" id="NZA40011.1"/>
    </source>
</evidence>
<gene>
    <name evidence="1" type="ORF">H0N91_18215</name>
</gene>
<dbReference type="PANTHER" id="PTHR39450">
    <property type="entry name" value="MOLYBDOPTERIN OXIDOREDUCTASE, 4FE-4S CLUSTER-BINDING SUBUNIT"/>
    <property type="match status" value="1"/>
</dbReference>
<dbReference type="Proteomes" id="UP000586254">
    <property type="component" value="Unassembled WGS sequence"/>
</dbReference>
<proteinExistence type="predicted"/>
<dbReference type="RefSeq" id="WP_180494173.1">
    <property type="nucleotide sequence ID" value="NZ_JACCKS010000030.1"/>
</dbReference>
<dbReference type="Pfam" id="PF07892">
    <property type="entry name" value="DUF1667"/>
    <property type="match status" value="1"/>
</dbReference>
<accession>A0A853JSI1</accession>
<sequence length="123" mass="13724">MVKTKQLICINCPMGCRLNVEIDKSRVLSVNGNICKRGEKFAFQEALEPLRILTSLMRIEGYEKPFSVKTSSPIPKRMLFDCIEQIFSNPVERSKLPIHVGDVIISDVCGSGADIIATQEVIL</sequence>
<dbReference type="InterPro" id="IPR036593">
    <property type="entry name" value="CPE0013-like_sf"/>
</dbReference>
<evidence type="ECO:0000313" key="2">
    <source>
        <dbReference type="Proteomes" id="UP000586254"/>
    </source>
</evidence>
<dbReference type="InterPro" id="IPR012460">
    <property type="entry name" value="DUF1667"/>
</dbReference>
<reference evidence="1 2" key="1">
    <citation type="submission" date="2020-07" db="EMBL/GenBank/DDBJ databases">
        <title>Organ Donor 1.</title>
        <authorList>
            <person name="Marsh A.J."/>
            <person name="Azcarate-Peril M.A."/>
        </authorList>
    </citation>
    <scope>NUCLEOTIDE SEQUENCE [LARGE SCALE GENOMIC DNA]</scope>
    <source>
        <strain evidence="1 2">AMC0717</strain>
    </source>
</reference>
<name>A0A853JSI1_9FIRM</name>